<comment type="caution">
    <text evidence="1">The sequence shown here is derived from an EMBL/GenBank/DDBJ whole genome shotgun (WGS) entry which is preliminary data.</text>
</comment>
<dbReference type="Proteomes" id="UP001302812">
    <property type="component" value="Unassembled WGS sequence"/>
</dbReference>
<reference evidence="1" key="2">
    <citation type="submission" date="2023-05" db="EMBL/GenBank/DDBJ databases">
        <authorList>
            <consortium name="Lawrence Berkeley National Laboratory"/>
            <person name="Steindorff A."/>
            <person name="Hensen N."/>
            <person name="Bonometti L."/>
            <person name="Westerberg I."/>
            <person name="Brannstrom I.O."/>
            <person name="Guillou S."/>
            <person name="Cros-Aarteil S."/>
            <person name="Calhoun S."/>
            <person name="Haridas S."/>
            <person name="Kuo A."/>
            <person name="Mondo S."/>
            <person name="Pangilinan J."/>
            <person name="Riley R."/>
            <person name="Labutti K."/>
            <person name="Andreopoulos B."/>
            <person name="Lipzen A."/>
            <person name="Chen C."/>
            <person name="Yanf M."/>
            <person name="Daum C."/>
            <person name="Ng V."/>
            <person name="Clum A."/>
            <person name="Ohm R."/>
            <person name="Martin F."/>
            <person name="Silar P."/>
            <person name="Natvig D."/>
            <person name="Lalanne C."/>
            <person name="Gautier V."/>
            <person name="Ament-Velasquez S.L."/>
            <person name="Kruys A."/>
            <person name="Hutchinson M.I."/>
            <person name="Powell A.J."/>
            <person name="Barry K."/>
            <person name="Miller A.N."/>
            <person name="Grigoriev I.V."/>
            <person name="Debuchy R."/>
            <person name="Gladieux P."/>
            <person name="Thoren M.H."/>
            <person name="Johannesson H."/>
        </authorList>
    </citation>
    <scope>NUCLEOTIDE SEQUENCE</scope>
    <source>
        <strain evidence="1">CBS 508.74</strain>
    </source>
</reference>
<evidence type="ECO:0000313" key="1">
    <source>
        <dbReference type="EMBL" id="KAK4109494.1"/>
    </source>
</evidence>
<name>A0AAN6QG11_9PEZI</name>
<reference evidence="1" key="1">
    <citation type="journal article" date="2023" name="Mol. Phylogenet. Evol.">
        <title>Genome-scale phylogeny and comparative genomics of the fungal order Sordariales.</title>
        <authorList>
            <person name="Hensen N."/>
            <person name="Bonometti L."/>
            <person name="Westerberg I."/>
            <person name="Brannstrom I.O."/>
            <person name="Guillou S."/>
            <person name="Cros-Aarteil S."/>
            <person name="Calhoun S."/>
            <person name="Haridas S."/>
            <person name="Kuo A."/>
            <person name="Mondo S."/>
            <person name="Pangilinan J."/>
            <person name="Riley R."/>
            <person name="LaButti K."/>
            <person name="Andreopoulos B."/>
            <person name="Lipzen A."/>
            <person name="Chen C."/>
            <person name="Yan M."/>
            <person name="Daum C."/>
            <person name="Ng V."/>
            <person name="Clum A."/>
            <person name="Steindorff A."/>
            <person name="Ohm R.A."/>
            <person name="Martin F."/>
            <person name="Silar P."/>
            <person name="Natvig D.O."/>
            <person name="Lalanne C."/>
            <person name="Gautier V."/>
            <person name="Ament-Velasquez S.L."/>
            <person name="Kruys A."/>
            <person name="Hutchinson M.I."/>
            <person name="Powell A.J."/>
            <person name="Barry K."/>
            <person name="Miller A.N."/>
            <person name="Grigoriev I.V."/>
            <person name="Debuchy R."/>
            <person name="Gladieux P."/>
            <person name="Hiltunen Thoren M."/>
            <person name="Johannesson H."/>
        </authorList>
    </citation>
    <scope>NUCLEOTIDE SEQUENCE</scope>
    <source>
        <strain evidence="1">CBS 508.74</strain>
    </source>
</reference>
<organism evidence="1 2">
    <name type="scientific">Canariomyces notabilis</name>
    <dbReference type="NCBI Taxonomy" id="2074819"/>
    <lineage>
        <taxon>Eukaryota</taxon>
        <taxon>Fungi</taxon>
        <taxon>Dikarya</taxon>
        <taxon>Ascomycota</taxon>
        <taxon>Pezizomycotina</taxon>
        <taxon>Sordariomycetes</taxon>
        <taxon>Sordariomycetidae</taxon>
        <taxon>Sordariales</taxon>
        <taxon>Chaetomiaceae</taxon>
        <taxon>Canariomyces</taxon>
    </lineage>
</organism>
<keyword evidence="2" id="KW-1185">Reference proteome</keyword>
<dbReference type="AlphaFoldDB" id="A0AAN6QG11"/>
<dbReference type="GeneID" id="89940002"/>
<dbReference type="EMBL" id="MU853356">
    <property type="protein sequence ID" value="KAK4109494.1"/>
    <property type="molecule type" value="Genomic_DNA"/>
</dbReference>
<proteinExistence type="predicted"/>
<evidence type="ECO:0000313" key="2">
    <source>
        <dbReference type="Proteomes" id="UP001302812"/>
    </source>
</evidence>
<dbReference type="RefSeq" id="XP_064667064.1">
    <property type="nucleotide sequence ID" value="XM_064815877.1"/>
</dbReference>
<evidence type="ECO:0008006" key="3">
    <source>
        <dbReference type="Google" id="ProtNLM"/>
    </source>
</evidence>
<gene>
    <name evidence="1" type="ORF">N656DRAFT_783089</name>
</gene>
<accession>A0AAN6QG11</accession>
<sequence>MEGMMLLMTNETCRTPVQAFTGLVTGVAVWAIWGGDMFPSEPDPKGDPETWSREEMRRWLAAVGLGPGEALNTQANMRFKRNLFPQESDSREQLLERIRANMRISRQ</sequence>
<protein>
    <recommendedName>
        <fullName evidence="3">STE24 endopeptidase</fullName>
    </recommendedName>
</protein>